<dbReference type="CDD" id="cd09076">
    <property type="entry name" value="L1-EN"/>
    <property type="match status" value="1"/>
</dbReference>
<dbReference type="PANTHER" id="PTHR22748:SF26">
    <property type="entry name" value="ENDONUCLEASE_EXONUCLEASE_PHOSPHATASE DOMAIN-CONTAINING PROTEIN"/>
    <property type="match status" value="1"/>
</dbReference>
<evidence type="ECO:0000256" key="8">
    <source>
        <dbReference type="SAM" id="MobiDB-lite"/>
    </source>
</evidence>
<evidence type="ECO:0000313" key="10">
    <source>
        <dbReference type="EMBL" id="CAG2219108.1"/>
    </source>
</evidence>
<dbReference type="SUPFAM" id="SSF56219">
    <property type="entry name" value="DNase I-like"/>
    <property type="match status" value="1"/>
</dbReference>
<dbReference type="AlphaFoldDB" id="A0A8S3SEX9"/>
<evidence type="ECO:0000256" key="1">
    <source>
        <dbReference type="ARBA" id="ARBA00000493"/>
    </source>
</evidence>
<dbReference type="GO" id="GO:0008081">
    <property type="term" value="F:phosphoric diester hydrolase activity"/>
    <property type="evidence" value="ECO:0007669"/>
    <property type="project" value="TreeGrafter"/>
</dbReference>
<gene>
    <name evidence="10" type="ORF">MEDL_32669</name>
</gene>
<keyword evidence="7" id="KW-0460">Magnesium</keyword>
<name>A0A8S3SEX9_MYTED</name>
<protein>
    <recommendedName>
        <fullName evidence="4">exodeoxyribonuclease III</fullName>
        <ecNumber evidence="4">3.1.11.2</ecNumber>
    </recommendedName>
</protein>
<feature type="domain" description="Endonuclease/exonuclease/phosphatase" evidence="9">
    <location>
        <begin position="8"/>
        <end position="227"/>
    </location>
</feature>
<evidence type="ECO:0000256" key="2">
    <source>
        <dbReference type="ARBA" id="ARBA00001946"/>
    </source>
</evidence>
<dbReference type="EMBL" id="CAJPWZ010001622">
    <property type="protein sequence ID" value="CAG2219108.1"/>
    <property type="molecule type" value="Genomic_DNA"/>
</dbReference>
<dbReference type="GO" id="GO:0008311">
    <property type="term" value="F:double-stranded DNA 3'-5' DNA exonuclease activity"/>
    <property type="evidence" value="ECO:0007669"/>
    <property type="project" value="UniProtKB-EC"/>
</dbReference>
<evidence type="ECO:0000313" key="11">
    <source>
        <dbReference type="Proteomes" id="UP000683360"/>
    </source>
</evidence>
<accession>A0A8S3SEX9</accession>
<comment type="cofactor">
    <cofactor evidence="2">
        <name>Mg(2+)</name>
        <dbReference type="ChEBI" id="CHEBI:18420"/>
    </cofactor>
</comment>
<keyword evidence="11" id="KW-1185">Reference proteome</keyword>
<sequence length="525" mass="62075">MSTITIGSVNCRGLSETVKRIDIFTKYKDLYDITILVDTHSTSEKEKQWLHEWGYVGKFSSYSSKSRGVAILFKNTFEFKIHEETIDLMGNFIILDITIQDYRITLAAIYGPNNDDPVFFENIKHKISHYGNSSIVVAGDWNVVQDYDMDTLHYRNENNPQSKAKIHEVMHELDLLDIWRQQHPFDNRYSWRGPNHKQSRLDYFMITSDIEAFVVSSDIGISYRSDHSPVLINLRFSSQIRGKGTWKFNNSLLRETEFIDKVKGDIKTVIEEYESDPSMDIETEDKQFNISYQLLWDMIKMKVRGSAISFSSFQKKEGNKKEKELLYKISLLDEKLLENNLPSVYQEREGIELELKILREKNVKGIITRAKARWQVEGEKGSNYFCNLEKKHYTEKIIPKLILEDETEITDPSTIRNEQKQFYKKLYTSCKPLLLKTHRDTFLQHDNPFITKPNEEENNKRNNKDIRITKRNNKERITKRNNKDIRKRNNKDIRITKRNNKDIRITKRNNKDIRITKRNNKDITG</sequence>
<dbReference type="GO" id="GO:0005634">
    <property type="term" value="C:nucleus"/>
    <property type="evidence" value="ECO:0007669"/>
    <property type="project" value="TreeGrafter"/>
</dbReference>
<dbReference type="GO" id="GO:0006284">
    <property type="term" value="P:base-excision repair"/>
    <property type="evidence" value="ECO:0007669"/>
    <property type="project" value="TreeGrafter"/>
</dbReference>
<dbReference type="Gene3D" id="3.60.10.10">
    <property type="entry name" value="Endonuclease/exonuclease/phosphatase"/>
    <property type="match status" value="1"/>
</dbReference>
<dbReference type="GO" id="GO:0046872">
    <property type="term" value="F:metal ion binding"/>
    <property type="evidence" value="ECO:0007669"/>
    <property type="project" value="UniProtKB-KW"/>
</dbReference>
<comment type="caution">
    <text evidence="10">The sequence shown here is derived from an EMBL/GenBank/DDBJ whole genome shotgun (WGS) entry which is preliminary data.</text>
</comment>
<reference evidence="10" key="1">
    <citation type="submission" date="2021-03" db="EMBL/GenBank/DDBJ databases">
        <authorList>
            <person name="Bekaert M."/>
        </authorList>
    </citation>
    <scope>NUCLEOTIDE SEQUENCE</scope>
</reference>
<comment type="similarity">
    <text evidence="3">Belongs to the DNA repair enzymes AP/ExoA family.</text>
</comment>
<dbReference type="PANTHER" id="PTHR22748">
    <property type="entry name" value="AP ENDONUCLEASE"/>
    <property type="match status" value="1"/>
</dbReference>
<evidence type="ECO:0000256" key="4">
    <source>
        <dbReference type="ARBA" id="ARBA00012115"/>
    </source>
</evidence>
<dbReference type="EC" id="3.1.11.2" evidence="4"/>
<keyword evidence="6 10" id="KW-0378">Hydrolase</keyword>
<evidence type="ECO:0000259" key="9">
    <source>
        <dbReference type="Pfam" id="PF03372"/>
    </source>
</evidence>
<dbReference type="InterPro" id="IPR004808">
    <property type="entry name" value="AP_endonuc_1"/>
</dbReference>
<dbReference type="InterPro" id="IPR036691">
    <property type="entry name" value="Endo/exonu/phosph_ase_sf"/>
</dbReference>
<proteinExistence type="inferred from homology"/>
<organism evidence="10 11">
    <name type="scientific">Mytilus edulis</name>
    <name type="common">Blue mussel</name>
    <dbReference type="NCBI Taxonomy" id="6550"/>
    <lineage>
        <taxon>Eukaryota</taxon>
        <taxon>Metazoa</taxon>
        <taxon>Spiralia</taxon>
        <taxon>Lophotrochozoa</taxon>
        <taxon>Mollusca</taxon>
        <taxon>Bivalvia</taxon>
        <taxon>Autobranchia</taxon>
        <taxon>Pteriomorphia</taxon>
        <taxon>Mytilida</taxon>
        <taxon>Mytiloidea</taxon>
        <taxon>Mytilidae</taxon>
        <taxon>Mytilinae</taxon>
        <taxon>Mytilus</taxon>
    </lineage>
</organism>
<dbReference type="Pfam" id="PF03372">
    <property type="entry name" value="Exo_endo_phos"/>
    <property type="match status" value="1"/>
</dbReference>
<keyword evidence="5" id="KW-0479">Metal-binding</keyword>
<evidence type="ECO:0000256" key="6">
    <source>
        <dbReference type="ARBA" id="ARBA00022801"/>
    </source>
</evidence>
<evidence type="ECO:0000256" key="3">
    <source>
        <dbReference type="ARBA" id="ARBA00007092"/>
    </source>
</evidence>
<dbReference type="OrthoDB" id="6073759at2759"/>
<dbReference type="InterPro" id="IPR005135">
    <property type="entry name" value="Endo/exonuclease/phosphatase"/>
</dbReference>
<dbReference type="Proteomes" id="UP000683360">
    <property type="component" value="Unassembled WGS sequence"/>
</dbReference>
<feature type="compositionally biased region" description="Basic and acidic residues" evidence="8">
    <location>
        <begin position="453"/>
        <end position="465"/>
    </location>
</feature>
<evidence type="ECO:0000256" key="5">
    <source>
        <dbReference type="ARBA" id="ARBA00022723"/>
    </source>
</evidence>
<comment type="catalytic activity">
    <reaction evidence="1">
        <text>Exonucleolytic cleavage in the 3'- to 5'-direction to yield nucleoside 5'-phosphates.</text>
        <dbReference type="EC" id="3.1.11.2"/>
    </reaction>
</comment>
<dbReference type="GO" id="GO:0003906">
    <property type="term" value="F:DNA-(apurinic or apyrimidinic site) endonuclease activity"/>
    <property type="evidence" value="ECO:0007669"/>
    <property type="project" value="TreeGrafter"/>
</dbReference>
<evidence type="ECO:0000256" key="7">
    <source>
        <dbReference type="ARBA" id="ARBA00022842"/>
    </source>
</evidence>
<feature type="region of interest" description="Disordered" evidence="8">
    <location>
        <begin position="445"/>
        <end position="465"/>
    </location>
</feature>